<dbReference type="OrthoDB" id="419598at2759"/>
<dbReference type="Gene3D" id="3.90.25.10">
    <property type="entry name" value="UDP-galactose 4-epimerase, domain 1"/>
    <property type="match status" value="1"/>
</dbReference>
<feature type="domain" description="NmrA-like" evidence="3">
    <location>
        <begin position="3"/>
        <end position="291"/>
    </location>
</feature>
<comment type="caution">
    <text evidence="4">The sequence shown here is derived from an EMBL/GenBank/DDBJ whole genome shotgun (WGS) entry which is preliminary data.</text>
</comment>
<dbReference type="SUPFAM" id="SSF51735">
    <property type="entry name" value="NAD(P)-binding Rossmann-fold domains"/>
    <property type="match status" value="1"/>
</dbReference>
<gene>
    <name evidence="4" type="ORF">D9757_009747</name>
</gene>
<reference evidence="4 5" key="1">
    <citation type="journal article" date="2020" name="ISME J.">
        <title>Uncovering the hidden diversity of litter-decomposition mechanisms in mushroom-forming fungi.</title>
        <authorList>
            <person name="Floudas D."/>
            <person name="Bentzer J."/>
            <person name="Ahren D."/>
            <person name="Johansson T."/>
            <person name="Persson P."/>
            <person name="Tunlid A."/>
        </authorList>
    </citation>
    <scope>NUCLEOTIDE SEQUENCE [LARGE SCALE GENOMIC DNA]</scope>
    <source>
        <strain evidence="4 5">CBS 406.79</strain>
    </source>
</reference>
<evidence type="ECO:0000256" key="2">
    <source>
        <dbReference type="ARBA" id="ARBA00022857"/>
    </source>
</evidence>
<keyword evidence="2" id="KW-0521">NADP</keyword>
<evidence type="ECO:0000259" key="3">
    <source>
        <dbReference type="Pfam" id="PF05368"/>
    </source>
</evidence>
<dbReference type="InterPro" id="IPR036291">
    <property type="entry name" value="NAD(P)-bd_dom_sf"/>
</dbReference>
<name>A0A8H5GYX6_9AGAR</name>
<organism evidence="4 5">
    <name type="scientific">Collybiopsis confluens</name>
    <dbReference type="NCBI Taxonomy" id="2823264"/>
    <lineage>
        <taxon>Eukaryota</taxon>
        <taxon>Fungi</taxon>
        <taxon>Dikarya</taxon>
        <taxon>Basidiomycota</taxon>
        <taxon>Agaricomycotina</taxon>
        <taxon>Agaricomycetes</taxon>
        <taxon>Agaricomycetidae</taxon>
        <taxon>Agaricales</taxon>
        <taxon>Marasmiineae</taxon>
        <taxon>Omphalotaceae</taxon>
        <taxon>Collybiopsis</taxon>
    </lineage>
</organism>
<evidence type="ECO:0000313" key="4">
    <source>
        <dbReference type="EMBL" id="KAF5373380.1"/>
    </source>
</evidence>
<sequence>MPKKILVIGATGSQGIPVIMSLLAADEAGNPSPYSVRVLTRNPSSQKAKVLASLPGVEVVTGDWDDPETLIPAMQSCYGIFANTDTLVYGVPGEIYAAIKMFEYAHRVEGMKHFLWSSLDYGFKVRIAPESTNSFGGYDPEYGNAPHLNAKGVVADFLRSQASDADSAGRGLAWTIMTTGPYMENLGGYMLGARPTIDSASQNGTVALSEVEHRDPSNPLVFDIPTKNGHIPMICLDDLGWWTRYIFDHLPETSGKELKCASEWITMDEVVDTFVRVTGIPAIRKQISLDEFWSYRPESFPAFRKKIFQGMYSIWRDDLLTRDMEWIKKTHPNRYSLEKWIRERGWKGQWVPSRYGEPRVPSLKWFGSRAEEKLFATAPLDS</sequence>
<evidence type="ECO:0000313" key="5">
    <source>
        <dbReference type="Proteomes" id="UP000518752"/>
    </source>
</evidence>
<evidence type="ECO:0000256" key="1">
    <source>
        <dbReference type="ARBA" id="ARBA00006328"/>
    </source>
</evidence>
<dbReference type="AlphaFoldDB" id="A0A8H5GYX6"/>
<proteinExistence type="inferred from homology"/>
<dbReference type="Pfam" id="PF05368">
    <property type="entry name" value="NmrA"/>
    <property type="match status" value="1"/>
</dbReference>
<keyword evidence="5" id="KW-1185">Reference proteome</keyword>
<accession>A0A8H5GYX6</accession>
<comment type="similarity">
    <text evidence="1">Belongs to the NmrA-type oxidoreductase family.</text>
</comment>
<dbReference type="GO" id="GO:0005634">
    <property type="term" value="C:nucleus"/>
    <property type="evidence" value="ECO:0007669"/>
    <property type="project" value="TreeGrafter"/>
</dbReference>
<dbReference type="PANTHER" id="PTHR42748:SF14">
    <property type="entry name" value="SNOAL-LIKE DOMAIN-CONTAINING PROTEIN"/>
    <property type="match status" value="1"/>
</dbReference>
<dbReference type="InterPro" id="IPR008030">
    <property type="entry name" value="NmrA-like"/>
</dbReference>
<dbReference type="PANTHER" id="PTHR42748">
    <property type="entry name" value="NITROGEN METABOLITE REPRESSION PROTEIN NMRA FAMILY MEMBER"/>
    <property type="match status" value="1"/>
</dbReference>
<dbReference type="Gene3D" id="3.40.50.720">
    <property type="entry name" value="NAD(P)-binding Rossmann-like Domain"/>
    <property type="match status" value="1"/>
</dbReference>
<dbReference type="Proteomes" id="UP000518752">
    <property type="component" value="Unassembled WGS sequence"/>
</dbReference>
<dbReference type="EMBL" id="JAACJN010000106">
    <property type="protein sequence ID" value="KAF5373380.1"/>
    <property type="molecule type" value="Genomic_DNA"/>
</dbReference>
<dbReference type="InterPro" id="IPR051164">
    <property type="entry name" value="NmrA-like_oxidored"/>
</dbReference>
<protein>
    <recommendedName>
        <fullName evidence="3">NmrA-like domain-containing protein</fullName>
    </recommendedName>
</protein>